<dbReference type="AlphaFoldDB" id="A0A2U1QKA0"/>
<dbReference type="InterPro" id="IPR035979">
    <property type="entry name" value="RBD_domain_sf"/>
</dbReference>
<keyword evidence="1" id="KW-0694">RNA-binding</keyword>
<keyword evidence="4" id="KW-1185">Reference proteome</keyword>
<protein>
    <submittedName>
        <fullName evidence="3">Nucleotide-binding alpha-beta plait domain-containing protein</fullName>
    </submittedName>
</protein>
<reference evidence="3 4" key="1">
    <citation type="journal article" date="2018" name="Mol. Plant">
        <title>The genome of Artemisia annua provides insight into the evolution of Asteraceae family and artemisinin biosynthesis.</title>
        <authorList>
            <person name="Shen Q."/>
            <person name="Zhang L."/>
            <person name="Liao Z."/>
            <person name="Wang S."/>
            <person name="Yan T."/>
            <person name="Shi P."/>
            <person name="Liu M."/>
            <person name="Fu X."/>
            <person name="Pan Q."/>
            <person name="Wang Y."/>
            <person name="Lv Z."/>
            <person name="Lu X."/>
            <person name="Zhang F."/>
            <person name="Jiang W."/>
            <person name="Ma Y."/>
            <person name="Chen M."/>
            <person name="Hao X."/>
            <person name="Li L."/>
            <person name="Tang Y."/>
            <person name="Lv G."/>
            <person name="Zhou Y."/>
            <person name="Sun X."/>
            <person name="Brodelius P.E."/>
            <person name="Rose J.K.C."/>
            <person name="Tang K."/>
        </authorList>
    </citation>
    <scope>NUCLEOTIDE SEQUENCE [LARGE SCALE GENOMIC DNA]</scope>
    <source>
        <strain evidence="4">cv. Huhao1</strain>
        <tissue evidence="3">Leaf</tissue>
    </source>
</reference>
<dbReference type="Proteomes" id="UP000245207">
    <property type="component" value="Unassembled WGS sequence"/>
</dbReference>
<dbReference type="PANTHER" id="PTHR48027">
    <property type="entry name" value="HETEROGENEOUS NUCLEAR RIBONUCLEOPROTEIN 87F-RELATED"/>
    <property type="match status" value="1"/>
</dbReference>
<proteinExistence type="predicted"/>
<evidence type="ECO:0000256" key="1">
    <source>
        <dbReference type="ARBA" id="ARBA00022884"/>
    </source>
</evidence>
<evidence type="ECO:0000313" key="4">
    <source>
        <dbReference type="Proteomes" id="UP000245207"/>
    </source>
</evidence>
<dbReference type="Gene3D" id="3.30.70.330">
    <property type="match status" value="1"/>
</dbReference>
<feature type="signal peptide" evidence="2">
    <location>
        <begin position="1"/>
        <end position="17"/>
    </location>
</feature>
<dbReference type="GO" id="GO:0003723">
    <property type="term" value="F:RNA binding"/>
    <property type="evidence" value="ECO:0007669"/>
    <property type="project" value="UniProtKB-KW"/>
</dbReference>
<evidence type="ECO:0000256" key="2">
    <source>
        <dbReference type="SAM" id="SignalP"/>
    </source>
</evidence>
<keyword evidence="2" id="KW-0732">Signal</keyword>
<evidence type="ECO:0000313" key="3">
    <source>
        <dbReference type="EMBL" id="PWA98436.1"/>
    </source>
</evidence>
<feature type="chain" id="PRO_5015440568" evidence="2">
    <location>
        <begin position="18"/>
        <end position="103"/>
    </location>
</feature>
<dbReference type="InterPro" id="IPR052462">
    <property type="entry name" value="SLIRP/GR-RBP-like"/>
</dbReference>
<dbReference type="STRING" id="35608.A0A2U1QKA0"/>
<sequence length="103" mass="11474">MHFLMFLLSIAPSMMISKKPLLRKFDEKGNKRNYAATDGTQCQSCMHVSSSSSPLSSMSSTKLFVGGLAYATDEMGLKEAFQQYGEVDMTHYGCSNFSRQSYC</sequence>
<dbReference type="SUPFAM" id="SSF54928">
    <property type="entry name" value="RNA-binding domain, RBD"/>
    <property type="match status" value="1"/>
</dbReference>
<comment type="caution">
    <text evidence="3">The sequence shown here is derived from an EMBL/GenBank/DDBJ whole genome shotgun (WGS) entry which is preliminary data.</text>
</comment>
<name>A0A2U1QKA0_ARTAN</name>
<gene>
    <name evidence="3" type="ORF">CTI12_AA019510</name>
</gene>
<dbReference type="InterPro" id="IPR012677">
    <property type="entry name" value="Nucleotide-bd_a/b_plait_sf"/>
</dbReference>
<accession>A0A2U1QKA0</accession>
<organism evidence="3 4">
    <name type="scientific">Artemisia annua</name>
    <name type="common">Sweet wormwood</name>
    <dbReference type="NCBI Taxonomy" id="35608"/>
    <lineage>
        <taxon>Eukaryota</taxon>
        <taxon>Viridiplantae</taxon>
        <taxon>Streptophyta</taxon>
        <taxon>Embryophyta</taxon>
        <taxon>Tracheophyta</taxon>
        <taxon>Spermatophyta</taxon>
        <taxon>Magnoliopsida</taxon>
        <taxon>eudicotyledons</taxon>
        <taxon>Gunneridae</taxon>
        <taxon>Pentapetalae</taxon>
        <taxon>asterids</taxon>
        <taxon>campanulids</taxon>
        <taxon>Asterales</taxon>
        <taxon>Asteraceae</taxon>
        <taxon>Asteroideae</taxon>
        <taxon>Anthemideae</taxon>
        <taxon>Artemisiinae</taxon>
        <taxon>Artemisia</taxon>
    </lineage>
</organism>
<dbReference type="EMBL" id="PKPP01000068">
    <property type="protein sequence ID" value="PWA98436.1"/>
    <property type="molecule type" value="Genomic_DNA"/>
</dbReference>